<dbReference type="GO" id="GO:0016042">
    <property type="term" value="P:lipid catabolic process"/>
    <property type="evidence" value="ECO:0007669"/>
    <property type="project" value="UniProtKB-KW"/>
</dbReference>
<evidence type="ECO:0000313" key="11">
    <source>
        <dbReference type="RefSeq" id="XP_011498380.1"/>
    </source>
</evidence>
<keyword evidence="3 7" id="KW-0378">Hydrolase</keyword>
<evidence type="ECO:0000259" key="9">
    <source>
        <dbReference type="Pfam" id="PF04083"/>
    </source>
</evidence>
<keyword evidence="2" id="KW-0732">Signal</keyword>
<evidence type="ECO:0000256" key="6">
    <source>
        <dbReference type="ARBA" id="ARBA00023180"/>
    </source>
</evidence>
<feature type="active site" description="Charge relay system" evidence="8">
    <location>
        <position position="367"/>
    </location>
</feature>
<dbReference type="PANTHER" id="PTHR11005">
    <property type="entry name" value="LYSOSOMAL ACID LIPASE-RELATED"/>
    <property type="match status" value="1"/>
</dbReference>
<accession>A0AAJ6YHX3</accession>
<feature type="active site" description="Nucleophile" evidence="8">
    <location>
        <position position="162"/>
    </location>
</feature>
<gene>
    <name evidence="11" type="primary">LOC105362606</name>
</gene>
<organism evidence="10 11">
    <name type="scientific">Ceratosolen solmsi marchali</name>
    <dbReference type="NCBI Taxonomy" id="326594"/>
    <lineage>
        <taxon>Eukaryota</taxon>
        <taxon>Metazoa</taxon>
        <taxon>Ecdysozoa</taxon>
        <taxon>Arthropoda</taxon>
        <taxon>Hexapoda</taxon>
        <taxon>Insecta</taxon>
        <taxon>Pterygota</taxon>
        <taxon>Neoptera</taxon>
        <taxon>Endopterygota</taxon>
        <taxon>Hymenoptera</taxon>
        <taxon>Apocrita</taxon>
        <taxon>Proctotrupomorpha</taxon>
        <taxon>Chalcidoidea</taxon>
        <taxon>Agaonidae</taxon>
        <taxon>Agaoninae</taxon>
        <taxon>Ceratosolen</taxon>
    </lineage>
</organism>
<dbReference type="Proteomes" id="UP000695007">
    <property type="component" value="Unplaced"/>
</dbReference>
<evidence type="ECO:0000256" key="3">
    <source>
        <dbReference type="ARBA" id="ARBA00022801"/>
    </source>
</evidence>
<proteinExistence type="inferred from homology"/>
<evidence type="ECO:0000256" key="4">
    <source>
        <dbReference type="ARBA" id="ARBA00022963"/>
    </source>
</evidence>
<evidence type="ECO:0000256" key="5">
    <source>
        <dbReference type="ARBA" id="ARBA00023098"/>
    </source>
</evidence>
<dbReference type="Pfam" id="PF04083">
    <property type="entry name" value="Abhydro_lipase"/>
    <property type="match status" value="1"/>
</dbReference>
<evidence type="ECO:0000313" key="10">
    <source>
        <dbReference type="Proteomes" id="UP000695007"/>
    </source>
</evidence>
<evidence type="ECO:0000256" key="2">
    <source>
        <dbReference type="ARBA" id="ARBA00022729"/>
    </source>
</evidence>
<dbReference type="GO" id="GO:0016788">
    <property type="term" value="F:hydrolase activity, acting on ester bonds"/>
    <property type="evidence" value="ECO:0007669"/>
    <property type="project" value="InterPro"/>
</dbReference>
<evidence type="ECO:0000256" key="1">
    <source>
        <dbReference type="ARBA" id="ARBA00010701"/>
    </source>
</evidence>
<reference evidence="11" key="1">
    <citation type="submission" date="2025-08" db="UniProtKB">
        <authorList>
            <consortium name="RefSeq"/>
        </authorList>
    </citation>
    <scope>IDENTIFICATION</scope>
</reference>
<evidence type="ECO:0000256" key="8">
    <source>
        <dbReference type="PIRSR" id="PIRSR000862-1"/>
    </source>
</evidence>
<dbReference type="KEGG" id="csol:105362606"/>
<keyword evidence="4 7" id="KW-0442">Lipid degradation</keyword>
<evidence type="ECO:0000256" key="7">
    <source>
        <dbReference type="PIRNR" id="PIRNR000862"/>
    </source>
</evidence>
<dbReference type="PIRSF" id="PIRSF000862">
    <property type="entry name" value="Steryl_ester_lip"/>
    <property type="match status" value="1"/>
</dbReference>
<dbReference type="RefSeq" id="XP_011498380.1">
    <property type="nucleotide sequence ID" value="XM_011500078.1"/>
</dbReference>
<dbReference type="InterPro" id="IPR025483">
    <property type="entry name" value="Lipase_euk"/>
</dbReference>
<sequence length="395" mass="44725">MLAVSGVAGVRAKLDPNPDIELKTDELIKKYGYPFEKHTTITDDGYILCLHRIPYSRGNHENYCSKRPPVLLMHGLGGSSADWILMGPGNSLAYALADMGYDVWLGNNRGNIYSRNHTTMDPTHRYFWDFSYHELGIHDLPSSIDYILARTGRRSLFYVGHSQGTTQFLVMASQKPQYNGKIALATGLAPAAFTGYLRGPITQLTKLTYFGVWVGENFGYPELESRSRWGKFISRLFCQSAAPTQIFCSTKFYLLVGFSHEIDLDKFPVILGHIPAGASWKQLIHYGQGYINPDTFRPFNYGNSKKNILLYGSSIPPPYNLGAITTPVAFFSSNNDWLATPKDVELLTNRLNSVVYHQRISANLFNHYDFLWGRTAPQLVLEPLIQLIEQYRYIH</sequence>
<keyword evidence="10" id="KW-1185">Reference proteome</keyword>
<dbReference type="InterPro" id="IPR006693">
    <property type="entry name" value="AB_hydrolase_lipase"/>
</dbReference>
<feature type="active site" description="Charge relay system" evidence="8">
    <location>
        <position position="336"/>
    </location>
</feature>
<dbReference type="Gene3D" id="3.40.50.1820">
    <property type="entry name" value="alpha/beta hydrolase"/>
    <property type="match status" value="1"/>
</dbReference>
<protein>
    <recommendedName>
        <fullName evidence="7">Lipase</fullName>
    </recommendedName>
</protein>
<name>A0AAJ6YHX3_9HYME</name>
<keyword evidence="5" id="KW-0443">Lipid metabolism</keyword>
<dbReference type="SUPFAM" id="SSF53474">
    <property type="entry name" value="alpha/beta-Hydrolases"/>
    <property type="match status" value="1"/>
</dbReference>
<dbReference type="FunFam" id="3.40.50.1820:FF:000057">
    <property type="entry name" value="Lipase"/>
    <property type="match status" value="1"/>
</dbReference>
<feature type="domain" description="Partial AB-hydrolase lipase" evidence="9">
    <location>
        <begin position="25"/>
        <end position="86"/>
    </location>
</feature>
<dbReference type="GeneID" id="105362606"/>
<comment type="similarity">
    <text evidence="1 7">Belongs to the AB hydrolase superfamily. Lipase family.</text>
</comment>
<dbReference type="InterPro" id="IPR029058">
    <property type="entry name" value="AB_hydrolase_fold"/>
</dbReference>
<keyword evidence="6" id="KW-0325">Glycoprotein</keyword>
<dbReference type="AlphaFoldDB" id="A0AAJ6YHX3"/>